<dbReference type="Proteomes" id="UP000215914">
    <property type="component" value="Chromosome 14"/>
</dbReference>
<evidence type="ECO:0000313" key="3">
    <source>
        <dbReference type="Proteomes" id="UP000215914"/>
    </source>
</evidence>
<proteinExistence type="predicted"/>
<protein>
    <submittedName>
        <fullName evidence="2">Uncharacterized protein</fullName>
    </submittedName>
</protein>
<name>A0A251SI85_HELAN</name>
<gene>
    <name evidence="2" type="ORF">HannXRQ_Chr14g0444531</name>
    <name evidence="1" type="ORF">HanXRQr2_Chr14g0646451</name>
</gene>
<evidence type="ECO:0000313" key="1">
    <source>
        <dbReference type="EMBL" id="KAF5769283.1"/>
    </source>
</evidence>
<reference evidence="1" key="3">
    <citation type="submission" date="2020-06" db="EMBL/GenBank/DDBJ databases">
        <title>Helianthus annuus Genome sequencing and assembly Release 2.</title>
        <authorList>
            <person name="Gouzy J."/>
            <person name="Langlade N."/>
            <person name="Munos S."/>
        </authorList>
    </citation>
    <scope>NUCLEOTIDE SEQUENCE</scope>
    <source>
        <tissue evidence="1">Leaves</tissue>
    </source>
</reference>
<keyword evidence="3" id="KW-1185">Reference proteome</keyword>
<organism evidence="2 3">
    <name type="scientific">Helianthus annuus</name>
    <name type="common">Common sunflower</name>
    <dbReference type="NCBI Taxonomy" id="4232"/>
    <lineage>
        <taxon>Eukaryota</taxon>
        <taxon>Viridiplantae</taxon>
        <taxon>Streptophyta</taxon>
        <taxon>Embryophyta</taxon>
        <taxon>Tracheophyta</taxon>
        <taxon>Spermatophyta</taxon>
        <taxon>Magnoliopsida</taxon>
        <taxon>eudicotyledons</taxon>
        <taxon>Gunneridae</taxon>
        <taxon>Pentapetalae</taxon>
        <taxon>asterids</taxon>
        <taxon>campanulids</taxon>
        <taxon>Asterales</taxon>
        <taxon>Asteraceae</taxon>
        <taxon>Asteroideae</taxon>
        <taxon>Heliantheae alliance</taxon>
        <taxon>Heliantheae</taxon>
        <taxon>Helianthus</taxon>
    </lineage>
</organism>
<reference evidence="2" key="2">
    <citation type="submission" date="2017-02" db="EMBL/GenBank/DDBJ databases">
        <title>Sunflower complete genome.</title>
        <authorList>
            <person name="Langlade N."/>
            <person name="Munos S."/>
        </authorList>
    </citation>
    <scope>NUCLEOTIDE SEQUENCE [LARGE SCALE GENOMIC DNA]</scope>
    <source>
        <tissue evidence="2">Leaves</tissue>
    </source>
</reference>
<dbReference type="InParanoid" id="A0A251SI85"/>
<sequence>MLLFICIFGGTLFTPYNFLIYLKVVVSRGERKDNDKSIKKYYLIEKERENVVFFSVI</sequence>
<dbReference type="Gramene" id="mRNA:HanXRQr2_Chr14g0646451">
    <property type="protein sequence ID" value="CDS:HanXRQr2_Chr14g0646451.1"/>
    <property type="gene ID" value="HanXRQr2_Chr14g0646451"/>
</dbReference>
<reference evidence="1 3" key="1">
    <citation type="journal article" date="2017" name="Nature">
        <title>The sunflower genome provides insights into oil metabolism, flowering and Asterid evolution.</title>
        <authorList>
            <person name="Badouin H."/>
            <person name="Gouzy J."/>
            <person name="Grassa C.J."/>
            <person name="Murat F."/>
            <person name="Staton S.E."/>
            <person name="Cottret L."/>
            <person name="Lelandais-Briere C."/>
            <person name="Owens G.L."/>
            <person name="Carrere S."/>
            <person name="Mayjonade B."/>
            <person name="Legrand L."/>
            <person name="Gill N."/>
            <person name="Kane N.C."/>
            <person name="Bowers J.E."/>
            <person name="Hubner S."/>
            <person name="Bellec A."/>
            <person name="Berard A."/>
            <person name="Berges H."/>
            <person name="Blanchet N."/>
            <person name="Boniface M.C."/>
            <person name="Brunel D."/>
            <person name="Catrice O."/>
            <person name="Chaidir N."/>
            <person name="Claudel C."/>
            <person name="Donnadieu C."/>
            <person name="Faraut T."/>
            <person name="Fievet G."/>
            <person name="Helmstetter N."/>
            <person name="King M."/>
            <person name="Knapp S.J."/>
            <person name="Lai Z."/>
            <person name="Le Paslier M.C."/>
            <person name="Lippi Y."/>
            <person name="Lorenzon L."/>
            <person name="Mandel J.R."/>
            <person name="Marage G."/>
            <person name="Marchand G."/>
            <person name="Marquand E."/>
            <person name="Bret-Mestries E."/>
            <person name="Morien E."/>
            <person name="Nambeesan S."/>
            <person name="Nguyen T."/>
            <person name="Pegot-Espagnet P."/>
            <person name="Pouilly N."/>
            <person name="Raftis F."/>
            <person name="Sallet E."/>
            <person name="Schiex T."/>
            <person name="Thomas J."/>
            <person name="Vandecasteele C."/>
            <person name="Vares D."/>
            <person name="Vear F."/>
            <person name="Vautrin S."/>
            <person name="Crespi M."/>
            <person name="Mangin B."/>
            <person name="Burke J.M."/>
            <person name="Salse J."/>
            <person name="Munos S."/>
            <person name="Vincourt P."/>
            <person name="Rieseberg L.H."/>
            <person name="Langlade N.B."/>
        </authorList>
    </citation>
    <scope>NUCLEOTIDE SEQUENCE [LARGE SCALE GENOMIC DNA]</scope>
    <source>
        <strain evidence="3">cv. SF193</strain>
        <tissue evidence="1">Leaves</tissue>
    </source>
</reference>
<accession>A0A251SI85</accession>
<dbReference type="AlphaFoldDB" id="A0A251SI85"/>
<dbReference type="EMBL" id="MNCJ02000329">
    <property type="protein sequence ID" value="KAF5769283.1"/>
    <property type="molecule type" value="Genomic_DNA"/>
</dbReference>
<evidence type="ECO:0000313" key="2">
    <source>
        <dbReference type="EMBL" id="OTF98338.1"/>
    </source>
</evidence>
<dbReference type="EMBL" id="CM007903">
    <property type="protein sequence ID" value="OTF98338.1"/>
    <property type="molecule type" value="Genomic_DNA"/>
</dbReference>